<dbReference type="HOGENOM" id="CLU_3367323_0_0_6"/>
<accession>A0A0A6ZY56</accession>
<name>A0A0A6ZY56_SHIDY</name>
<dbReference type="Proteomes" id="UP000031647">
    <property type="component" value="Chromosome"/>
</dbReference>
<organism evidence="1 2">
    <name type="scientific">Shigella dysenteriae 1617</name>
    <dbReference type="NCBI Taxonomy" id="754093"/>
    <lineage>
        <taxon>Bacteria</taxon>
        <taxon>Pseudomonadati</taxon>
        <taxon>Pseudomonadota</taxon>
        <taxon>Gammaproteobacteria</taxon>
        <taxon>Enterobacterales</taxon>
        <taxon>Enterobacteriaceae</taxon>
        <taxon>Shigella</taxon>
    </lineage>
</organism>
<evidence type="ECO:0000313" key="2">
    <source>
        <dbReference type="Proteomes" id="UP000031647"/>
    </source>
</evidence>
<dbReference type="AlphaFoldDB" id="A0A0A6ZY56"/>
<dbReference type="EMBL" id="CP006736">
    <property type="protein sequence ID" value="AHA67058.1"/>
    <property type="molecule type" value="Genomic_DNA"/>
</dbReference>
<evidence type="ECO:0000313" key="1">
    <source>
        <dbReference type="EMBL" id="AHA67058.1"/>
    </source>
</evidence>
<reference evidence="1 2" key="1">
    <citation type="submission" date="2013-09" db="EMBL/GenBank/DDBJ databases">
        <title>Comparative genomics of Sd1617 to representative strains in evaluating its pathogenesis.</title>
        <authorList>
            <person name="Aksomboon Vongsawan A."/>
            <person name="Kapatral V."/>
            <person name="Vaisvil B."/>
            <person name="Serichantalergs O."/>
            <person name="Hale T.L."/>
            <person name="Mason C.J."/>
        </authorList>
    </citation>
    <scope>NUCLEOTIDE SEQUENCE [LARGE SCALE GENOMIC DNA]</scope>
    <source>
        <strain evidence="1 2">1617</strain>
    </source>
</reference>
<proteinExistence type="predicted"/>
<sequence length="35" mass="3971">MERHTQIVACLICGAKGDAWRYFMDELTTRLANGV</sequence>
<dbReference type="KEGG" id="sdz:Asd1617_04231"/>
<gene>
    <name evidence="1" type="ORF">Asd1617_04231</name>
</gene>
<protein>
    <submittedName>
        <fullName evidence="1">Uncharacterized protein</fullName>
    </submittedName>
</protein>